<dbReference type="KEGG" id="xla:100158363"/>
<dbReference type="RefSeq" id="NP_001121280.1">
    <property type="nucleotide sequence ID" value="NM_001127808.1"/>
</dbReference>
<organism evidence="12">
    <name type="scientific">Xenopus laevis</name>
    <name type="common">African clawed frog</name>
    <dbReference type="NCBI Taxonomy" id="8355"/>
    <lineage>
        <taxon>Eukaryota</taxon>
        <taxon>Metazoa</taxon>
        <taxon>Chordata</taxon>
        <taxon>Craniata</taxon>
        <taxon>Vertebrata</taxon>
        <taxon>Euteleostomi</taxon>
        <taxon>Amphibia</taxon>
        <taxon>Batrachia</taxon>
        <taxon>Anura</taxon>
        <taxon>Pipoidea</taxon>
        <taxon>Pipidae</taxon>
        <taxon>Xenopodinae</taxon>
        <taxon>Xenopus</taxon>
        <taxon>Xenopus</taxon>
    </lineage>
</organism>
<dbReference type="Pfam" id="PF00096">
    <property type="entry name" value="zf-C2H2"/>
    <property type="match status" value="3"/>
</dbReference>
<dbReference type="PROSITE" id="PS00028">
    <property type="entry name" value="ZINC_FINGER_C2H2_1"/>
    <property type="match status" value="5"/>
</dbReference>
<keyword evidence="13" id="KW-1185">Reference proteome</keyword>
<evidence type="ECO:0000256" key="7">
    <source>
        <dbReference type="ARBA" id="ARBA00023125"/>
    </source>
</evidence>
<reference evidence="14" key="1">
    <citation type="journal article" date="2002" name="Dev. Dyn.">
        <title>Genetic and genomic tools for Xenopus research: The NIH Xenopus initiative.</title>
        <authorList>
            <person name="Klein S.L."/>
            <person name="Strausberg R.L."/>
            <person name="Wagner L."/>
            <person name="Pontius J."/>
            <person name="Clifton S.W."/>
            <person name="Richardson P."/>
        </authorList>
    </citation>
    <scope>NUCLEOTIDE SEQUENCE</scope>
</reference>
<dbReference type="PROSITE" id="PS50157">
    <property type="entry name" value="ZINC_FINGER_C2H2_2"/>
    <property type="match status" value="4"/>
</dbReference>
<dbReference type="InterPro" id="IPR013087">
    <property type="entry name" value="Znf_C2H2_type"/>
</dbReference>
<evidence type="ECO:0000256" key="4">
    <source>
        <dbReference type="ARBA" id="ARBA00022737"/>
    </source>
</evidence>
<keyword evidence="6" id="KW-0862">Zinc</keyword>
<reference evidence="13" key="3">
    <citation type="submission" date="2024-06" db="UniProtKB">
        <authorList>
            <consortium name="RefSeq"/>
        </authorList>
    </citation>
    <scope>NUCLEOTIDE SEQUENCE [LARGE SCALE GENOMIC DNA]</scope>
    <source>
        <strain evidence="13">J_2021</strain>
    </source>
</reference>
<gene>
    <name evidence="14 15" type="primary">znf653.S</name>
    <name evidence="12" type="synonym">LOC100158363</name>
    <name evidence="15" type="synonym">znf653</name>
</gene>
<name>Q08B30_XENLA</name>
<feature type="domain" description="C2H2-type" evidence="11">
    <location>
        <begin position="462"/>
        <end position="489"/>
    </location>
</feature>
<dbReference type="Bgee" id="100158363">
    <property type="expression patterns" value="Expressed in oocyte and 19 other cell types or tissues"/>
</dbReference>
<dbReference type="Gene3D" id="3.30.160.60">
    <property type="entry name" value="Classic Zinc Finger"/>
    <property type="match status" value="4"/>
</dbReference>
<dbReference type="GO" id="GO:0003712">
    <property type="term" value="F:transcription coregulator activity"/>
    <property type="evidence" value="ECO:0000318"/>
    <property type="project" value="GO_Central"/>
</dbReference>
<evidence type="ECO:0000313" key="15">
    <source>
        <dbReference type="Xenbase" id="XB-GENE-17335595"/>
    </source>
</evidence>
<feature type="region of interest" description="Disordered" evidence="10">
    <location>
        <begin position="346"/>
        <end position="391"/>
    </location>
</feature>
<dbReference type="OrthoDB" id="7327383at2759"/>
<evidence type="ECO:0000313" key="12">
    <source>
        <dbReference type="EMBL" id="AAI24899.1"/>
    </source>
</evidence>
<dbReference type="InterPro" id="IPR036236">
    <property type="entry name" value="Znf_C2H2_sf"/>
</dbReference>
<comment type="similarity">
    <text evidence="2">Belongs to the krueppel C2H2-type zinc-finger protein family.</text>
</comment>
<comment type="subcellular location">
    <subcellularLocation>
        <location evidence="1">Nucleus</location>
    </subcellularLocation>
</comment>
<evidence type="ECO:0000259" key="11">
    <source>
        <dbReference type="PROSITE" id="PS50157"/>
    </source>
</evidence>
<keyword evidence="5 9" id="KW-0863">Zinc-finger</keyword>
<evidence type="ECO:0000256" key="8">
    <source>
        <dbReference type="ARBA" id="ARBA00023242"/>
    </source>
</evidence>
<dbReference type="SMART" id="SM00355">
    <property type="entry name" value="ZnF_C2H2"/>
    <property type="match status" value="5"/>
</dbReference>
<evidence type="ECO:0000256" key="5">
    <source>
        <dbReference type="ARBA" id="ARBA00022771"/>
    </source>
</evidence>
<evidence type="ECO:0000256" key="6">
    <source>
        <dbReference type="ARBA" id="ARBA00022833"/>
    </source>
</evidence>
<evidence type="ECO:0000256" key="1">
    <source>
        <dbReference type="ARBA" id="ARBA00004123"/>
    </source>
</evidence>
<evidence type="ECO:0000313" key="13">
    <source>
        <dbReference type="Proteomes" id="UP000186698"/>
    </source>
</evidence>
<dbReference type="SUPFAM" id="SSF57667">
    <property type="entry name" value="beta-beta-alpha zinc fingers"/>
    <property type="match status" value="3"/>
</dbReference>
<keyword evidence="7" id="KW-0238">DNA-binding</keyword>
<accession>Q08B30</accession>
<feature type="domain" description="C2H2-type" evidence="11">
    <location>
        <begin position="432"/>
        <end position="461"/>
    </location>
</feature>
<dbReference type="AGR" id="Xenbase:XB-GENE-17335595"/>
<dbReference type="Proteomes" id="UP000186698">
    <property type="component" value="Chromosome 3S"/>
</dbReference>
<dbReference type="Xenbase" id="XB-GENE-17335595">
    <property type="gene designation" value="znf653.S"/>
</dbReference>
<reference evidence="12" key="2">
    <citation type="submission" date="2006-10" db="EMBL/GenBank/DDBJ databases">
        <authorList>
            <consortium name="NIH - Xenopus Gene Collection (XGC) project"/>
        </authorList>
    </citation>
    <scope>NUCLEOTIDE SEQUENCE [LARGE SCALE MRNA]</scope>
    <source>
        <tissue evidence="12">Embryo</tissue>
    </source>
</reference>
<proteinExistence type="evidence at transcript level"/>
<dbReference type="GO" id="GO:0003677">
    <property type="term" value="F:DNA binding"/>
    <property type="evidence" value="ECO:0007669"/>
    <property type="project" value="UniProtKB-KW"/>
</dbReference>
<evidence type="ECO:0000313" key="14">
    <source>
        <dbReference type="RefSeq" id="NP_001121280.1"/>
    </source>
</evidence>
<keyword evidence="3" id="KW-0479">Metal-binding</keyword>
<reference evidence="14" key="4">
    <citation type="submission" date="2025-04" db="UniProtKB">
        <authorList>
            <consortium name="RefSeq"/>
        </authorList>
    </citation>
    <scope>IDENTIFICATION</scope>
</reference>
<protein>
    <submittedName>
        <fullName evidence="12">LOC100158363 protein</fullName>
    </submittedName>
    <submittedName>
        <fullName evidence="14">Uncharacterized protein LOC100158363</fullName>
    </submittedName>
</protein>
<evidence type="ECO:0000256" key="2">
    <source>
        <dbReference type="ARBA" id="ARBA00006991"/>
    </source>
</evidence>
<dbReference type="GO" id="GO:0006357">
    <property type="term" value="P:regulation of transcription by RNA polymerase II"/>
    <property type="evidence" value="ECO:0000318"/>
    <property type="project" value="GO_Central"/>
</dbReference>
<dbReference type="EMBL" id="BC124898">
    <property type="protein sequence ID" value="AAI24899.1"/>
    <property type="molecule type" value="mRNA"/>
</dbReference>
<dbReference type="GeneID" id="100158363"/>
<sequence length="549" mass="62381">MAAQLVEILGSDEEEQEDLRAKARGRLRLVDTDRVRRRLESRKKYDCRRVNLGDVHGAWVLRRERGGEETEEPWSDAKLAAYLLALERHGKPCDSLQTGKLPNNRRRRCTNSLLSLATWYHAHRTHCPHEPALSELDTSHILYTTAVWQCQEGHRYFQDLRCPLKAINQRGCDDGASSDDSSSSSLPVEQSPEVYHVAHPVHAGFPHLSESVAESGAQTSESSETVVCVPIGSDEGVLYRGVSQENLGHVVATSCPSQVIIIAGPGYEALTAEGIQVNVGDGDGEEHETCTAMEAVTAYSQTHPENTRRLVTVKEEDEEEETEFHPQHKVITGHVADIYHHISYDESVLDDDDDDDEDYDPELVEDPDYTSDYTPHPQKEPAKKKSRPNRVQSDDGVLEMYHCQYEGCLQVYKALSSFQNHVNLVHKKGRTKVCPEPGCGKSFYLTNHLRRHMLIHTGERDFICETCGKSFKRKSHLQVHKRTHTGETPLQCEVCGYQCKQRASLNWHRRKHREEISYSFSCEHCGKRFEKKESVKFHKLKSHPDEKPT</sequence>
<evidence type="ECO:0000256" key="10">
    <source>
        <dbReference type="SAM" id="MobiDB-lite"/>
    </source>
</evidence>
<feature type="domain" description="C2H2-type" evidence="11">
    <location>
        <begin position="490"/>
        <end position="517"/>
    </location>
</feature>
<keyword evidence="8" id="KW-0539">Nucleus</keyword>
<dbReference type="CTD" id="100158363"/>
<keyword evidence="4" id="KW-0677">Repeat</keyword>
<feature type="domain" description="C2H2-type" evidence="11">
    <location>
        <begin position="520"/>
        <end position="548"/>
    </location>
</feature>
<dbReference type="FunFam" id="3.30.160.60:FF:000624">
    <property type="entry name" value="zinc finger protein 697"/>
    <property type="match status" value="1"/>
</dbReference>
<dbReference type="FunFam" id="3.30.160.60:FF:000183">
    <property type="entry name" value="E3 ubiquitin-protein ligase ZFP91"/>
    <property type="match status" value="1"/>
</dbReference>
<dbReference type="AlphaFoldDB" id="Q08B30"/>
<evidence type="ECO:0000256" key="9">
    <source>
        <dbReference type="PROSITE-ProRule" id="PRU00042"/>
    </source>
</evidence>
<evidence type="ECO:0000256" key="3">
    <source>
        <dbReference type="ARBA" id="ARBA00022723"/>
    </source>
</evidence>
<feature type="compositionally biased region" description="Acidic residues" evidence="10">
    <location>
        <begin position="347"/>
        <end position="369"/>
    </location>
</feature>
<dbReference type="FunFam" id="3.30.160.60:FF:000651">
    <property type="entry name" value="Putative zinc finger protein 653"/>
    <property type="match status" value="1"/>
</dbReference>
<dbReference type="GO" id="GO:0005634">
    <property type="term" value="C:nucleus"/>
    <property type="evidence" value="ECO:0000318"/>
    <property type="project" value="GO_Central"/>
</dbReference>
<dbReference type="GO" id="GO:0008270">
    <property type="term" value="F:zinc ion binding"/>
    <property type="evidence" value="ECO:0007669"/>
    <property type="project" value="UniProtKB-KW"/>
</dbReference>